<feature type="transmembrane region" description="Helical" evidence="14">
    <location>
        <begin position="228"/>
        <end position="246"/>
    </location>
</feature>
<evidence type="ECO:0000313" key="20">
    <source>
        <dbReference type="Proteomes" id="UP000000323"/>
    </source>
</evidence>
<keyword evidence="7" id="KW-0677">Repeat</keyword>
<dbReference type="GO" id="GO:0008237">
    <property type="term" value="F:metallopeptidase activity"/>
    <property type="evidence" value="ECO:0007669"/>
    <property type="project" value="UniProtKB-UniRule"/>
</dbReference>
<dbReference type="PROSITE" id="PS51371">
    <property type="entry name" value="CBS"/>
    <property type="match status" value="2"/>
</dbReference>
<keyword evidence="9 14" id="KW-0862">Zinc</keyword>
<evidence type="ECO:0000256" key="2">
    <source>
        <dbReference type="ARBA" id="ARBA00007931"/>
    </source>
</evidence>
<evidence type="ECO:0000256" key="16">
    <source>
        <dbReference type="PIRSR" id="PIRSR006404-2"/>
    </source>
</evidence>
<gene>
    <name evidence="19" type="ordered locus">Tter_0222</name>
</gene>
<keyword evidence="13 14" id="KW-0472">Membrane</keyword>
<proteinExistence type="inferred from homology"/>
<dbReference type="CDD" id="cd06164">
    <property type="entry name" value="S2P-M50_SpoIVFB_CBS"/>
    <property type="match status" value="1"/>
</dbReference>
<dbReference type="GO" id="GO:0046872">
    <property type="term" value="F:metal ion binding"/>
    <property type="evidence" value="ECO:0007669"/>
    <property type="project" value="UniProtKB-UniRule"/>
</dbReference>
<keyword evidence="8 14" id="KW-0378">Hydrolase</keyword>
<feature type="domain" description="CBS" evidence="18">
    <location>
        <begin position="335"/>
        <end position="394"/>
    </location>
</feature>
<dbReference type="OrthoDB" id="9800627at2"/>
<evidence type="ECO:0000256" key="13">
    <source>
        <dbReference type="ARBA" id="ARBA00023136"/>
    </source>
</evidence>
<evidence type="ECO:0000256" key="5">
    <source>
        <dbReference type="ARBA" id="ARBA00022692"/>
    </source>
</evidence>
<dbReference type="PANTHER" id="PTHR39188">
    <property type="entry name" value="MEMBRANE-ASSOCIATED ZINC METALLOPROTEASE M50B"/>
    <property type="match status" value="1"/>
</dbReference>
<dbReference type="SUPFAM" id="SSF54631">
    <property type="entry name" value="CBS-domain pair"/>
    <property type="match status" value="1"/>
</dbReference>
<feature type="active site" evidence="15">
    <location>
        <position position="69"/>
    </location>
</feature>
<keyword evidence="12 17" id="KW-0129">CBS domain</keyword>
<keyword evidence="11 14" id="KW-0482">Metalloprotease</keyword>
<keyword evidence="4 14" id="KW-0645">Protease</keyword>
<accession>D1CDY8</accession>
<evidence type="ECO:0000256" key="12">
    <source>
        <dbReference type="ARBA" id="ARBA00023122"/>
    </source>
</evidence>
<feature type="binding site" evidence="16">
    <location>
        <position position="72"/>
    </location>
    <ligand>
        <name>Zn(2+)</name>
        <dbReference type="ChEBI" id="CHEBI:29105"/>
        <note>catalytic</note>
    </ligand>
</feature>
<organism evidence="19 20">
    <name type="scientific">Thermobaculum terrenum (strain ATCC BAA-798 / CCMEE 7001 / YNP1)</name>
    <dbReference type="NCBI Taxonomy" id="525904"/>
    <lineage>
        <taxon>Bacteria</taxon>
        <taxon>Bacillati</taxon>
        <taxon>Chloroflexota</taxon>
        <taxon>Chloroflexia</taxon>
        <taxon>Candidatus Thermobaculales</taxon>
        <taxon>Candidatus Thermobaculaceae</taxon>
        <taxon>Thermobaculum</taxon>
    </lineage>
</organism>
<name>D1CDY8_THET1</name>
<dbReference type="Pfam" id="PF00571">
    <property type="entry name" value="CBS"/>
    <property type="match status" value="2"/>
</dbReference>
<dbReference type="Pfam" id="PF02163">
    <property type="entry name" value="Peptidase_M50"/>
    <property type="match status" value="1"/>
</dbReference>
<evidence type="ECO:0000259" key="18">
    <source>
        <dbReference type="PROSITE" id="PS51371"/>
    </source>
</evidence>
<feature type="transmembrane region" description="Helical" evidence="14">
    <location>
        <begin position="108"/>
        <end position="136"/>
    </location>
</feature>
<dbReference type="EMBL" id="CP001825">
    <property type="protein sequence ID" value="ACZ41144.1"/>
    <property type="molecule type" value="Genomic_DNA"/>
</dbReference>
<dbReference type="AlphaFoldDB" id="D1CDY8"/>
<sequence>MLGPGIPIGRIFGIRIYIDPSWIFIFLLVTWNLAAGALAVVHPEWGTTTIWLVAIAASLLFFGSVLAHELAHSLVARSQGVPVRRITLFMFGGVADIEREPPSPRAEFLITVVGPLTSLVLGIVFLVIGTAIAGISNLSIYNPEGLLAQLNPLSTIFLWLGPINIVLAVFNLVPGFPLDGGRILRSIIWAISNNLRLATRIASFIGQAIGWLMILAGVAMIFGAHIPFFGTGLVSGLWLIFIGWFLSSAASQSYRQLVIHHILEGVPVNRIMRTDIPTASPYMTIEDLVRLLLINSDERSFPVVEEDRLVGLVCIEDLKKVAREEWPIVPVSRIMTPRDKLITIGPNDDLAKAFEQLARIDVNQLPVVVGDTLVGLLRRRDLLRWLQIHSQIAR</sequence>
<evidence type="ECO:0000256" key="17">
    <source>
        <dbReference type="PROSITE-ProRule" id="PRU00703"/>
    </source>
</evidence>
<evidence type="ECO:0000256" key="9">
    <source>
        <dbReference type="ARBA" id="ARBA00022833"/>
    </source>
</evidence>
<feature type="transmembrane region" description="Helical" evidence="14">
    <location>
        <begin position="48"/>
        <end position="67"/>
    </location>
</feature>
<dbReference type="RefSeq" id="WP_012874179.1">
    <property type="nucleotide sequence ID" value="NC_013525.1"/>
</dbReference>
<comment type="subcellular location">
    <subcellularLocation>
        <location evidence="1 14">Cell membrane</location>
        <topology evidence="1 14">Multi-pass membrane protein</topology>
    </subcellularLocation>
</comment>
<dbReference type="HOGENOM" id="CLU_037123_1_2_0"/>
<evidence type="ECO:0000256" key="6">
    <source>
        <dbReference type="ARBA" id="ARBA00022723"/>
    </source>
</evidence>
<feature type="binding site" evidence="16">
    <location>
        <position position="179"/>
    </location>
    <ligand>
        <name>Zn(2+)</name>
        <dbReference type="ChEBI" id="CHEBI:29105"/>
        <note>catalytic</note>
    </ligand>
</feature>
<keyword evidence="5 14" id="KW-0812">Transmembrane</keyword>
<dbReference type="eggNOG" id="COG1994">
    <property type="taxonomic scope" value="Bacteria"/>
</dbReference>
<keyword evidence="10 14" id="KW-1133">Transmembrane helix</keyword>
<evidence type="ECO:0000256" key="15">
    <source>
        <dbReference type="PIRSR" id="PIRSR006404-1"/>
    </source>
</evidence>
<dbReference type="InterPro" id="IPR008915">
    <property type="entry name" value="Peptidase_M50"/>
</dbReference>
<evidence type="ECO:0000256" key="10">
    <source>
        <dbReference type="ARBA" id="ARBA00022989"/>
    </source>
</evidence>
<evidence type="ECO:0000256" key="4">
    <source>
        <dbReference type="ARBA" id="ARBA00022670"/>
    </source>
</evidence>
<feature type="transmembrane region" description="Helical" evidence="14">
    <location>
        <begin position="21"/>
        <end position="42"/>
    </location>
</feature>
<dbReference type="STRING" id="525904.Tter_0222"/>
<evidence type="ECO:0000256" key="8">
    <source>
        <dbReference type="ARBA" id="ARBA00022801"/>
    </source>
</evidence>
<evidence type="ECO:0000256" key="14">
    <source>
        <dbReference type="PIRNR" id="PIRNR006404"/>
    </source>
</evidence>
<comment type="cofactor">
    <cofactor evidence="14 16">
        <name>Zn(2+)</name>
        <dbReference type="ChEBI" id="CHEBI:29105"/>
    </cofactor>
    <text evidence="14 16">Binds 1 zinc ion per subunit.</text>
</comment>
<dbReference type="eggNOG" id="COG0517">
    <property type="taxonomic scope" value="Bacteria"/>
</dbReference>
<dbReference type="InterPro" id="IPR016483">
    <property type="entry name" value="UCP006404_Pept_M50_CBS"/>
</dbReference>
<protein>
    <recommendedName>
        <fullName evidence="14">Zinc metalloprotease</fullName>
    </recommendedName>
</protein>
<dbReference type="SMART" id="SM00116">
    <property type="entry name" value="CBS"/>
    <property type="match status" value="2"/>
</dbReference>
<feature type="binding site" evidence="16">
    <location>
        <position position="68"/>
    </location>
    <ligand>
        <name>Zn(2+)</name>
        <dbReference type="ChEBI" id="CHEBI:29105"/>
        <note>catalytic</note>
    </ligand>
</feature>
<feature type="domain" description="CBS" evidence="18">
    <location>
        <begin position="272"/>
        <end position="328"/>
    </location>
</feature>
<dbReference type="GO" id="GO:0005886">
    <property type="term" value="C:plasma membrane"/>
    <property type="evidence" value="ECO:0007669"/>
    <property type="project" value="UniProtKB-SubCell"/>
</dbReference>
<dbReference type="Proteomes" id="UP000000323">
    <property type="component" value="Chromosome 1"/>
</dbReference>
<reference evidence="20" key="1">
    <citation type="journal article" date="2010" name="Stand. Genomic Sci.">
        <title>Complete genome sequence of 'Thermobaculum terrenum' type strain (YNP1).</title>
        <authorList>
            <person name="Kiss H."/>
            <person name="Cleland D."/>
            <person name="Lapidus A."/>
            <person name="Lucas S."/>
            <person name="Glavina Del Rio T."/>
            <person name="Nolan M."/>
            <person name="Tice H."/>
            <person name="Han C."/>
            <person name="Goodwin L."/>
            <person name="Pitluck S."/>
            <person name="Liolios K."/>
            <person name="Ivanova N."/>
            <person name="Mavromatis K."/>
            <person name="Ovchinnikova G."/>
            <person name="Pati A."/>
            <person name="Chen A."/>
            <person name="Palaniappan K."/>
            <person name="Land M."/>
            <person name="Hauser L."/>
            <person name="Chang Y."/>
            <person name="Jeffries C."/>
            <person name="Lu M."/>
            <person name="Brettin T."/>
            <person name="Detter J."/>
            <person name="Goker M."/>
            <person name="Tindall B."/>
            <person name="Beck B."/>
            <person name="McDermott T."/>
            <person name="Woyke T."/>
            <person name="Bristow J."/>
            <person name="Eisen J."/>
            <person name="Markowitz V."/>
            <person name="Hugenholtz P."/>
            <person name="Kyrpides N."/>
            <person name="Klenk H."/>
            <person name="Cheng J."/>
        </authorList>
    </citation>
    <scope>NUCLEOTIDE SEQUENCE [LARGE SCALE GENOMIC DNA]</scope>
    <source>
        <strain evidence="20">ATCC BAA-798 / YNP1</strain>
    </source>
</reference>
<keyword evidence="6 14" id="KW-0479">Metal-binding</keyword>
<dbReference type="Gene3D" id="3.10.580.10">
    <property type="entry name" value="CBS-domain"/>
    <property type="match status" value="2"/>
</dbReference>
<feature type="transmembrane region" description="Helical" evidence="14">
    <location>
        <begin position="197"/>
        <end position="222"/>
    </location>
</feature>
<feature type="transmembrane region" description="Helical" evidence="14">
    <location>
        <begin position="156"/>
        <end position="176"/>
    </location>
</feature>
<evidence type="ECO:0000313" key="19">
    <source>
        <dbReference type="EMBL" id="ACZ41144.1"/>
    </source>
</evidence>
<evidence type="ECO:0000256" key="11">
    <source>
        <dbReference type="ARBA" id="ARBA00023049"/>
    </source>
</evidence>
<evidence type="ECO:0000256" key="1">
    <source>
        <dbReference type="ARBA" id="ARBA00004651"/>
    </source>
</evidence>
<evidence type="ECO:0000256" key="7">
    <source>
        <dbReference type="ARBA" id="ARBA00022737"/>
    </source>
</evidence>
<evidence type="ECO:0000256" key="3">
    <source>
        <dbReference type="ARBA" id="ARBA00022475"/>
    </source>
</evidence>
<keyword evidence="20" id="KW-1185">Reference proteome</keyword>
<comment type="similarity">
    <text evidence="2 14">Belongs to the peptidase M50B family.</text>
</comment>
<dbReference type="InterPro" id="IPR000644">
    <property type="entry name" value="CBS_dom"/>
</dbReference>
<keyword evidence="3 14" id="KW-1003">Cell membrane</keyword>
<dbReference type="KEGG" id="ttr:Tter_0222"/>
<dbReference type="PIRSF" id="PIRSF006404">
    <property type="entry name" value="UCP006404_Pept_M50_CBS"/>
    <property type="match status" value="1"/>
</dbReference>
<dbReference type="PANTHER" id="PTHR39188:SF3">
    <property type="entry name" value="STAGE IV SPORULATION PROTEIN FB"/>
    <property type="match status" value="1"/>
</dbReference>
<dbReference type="GO" id="GO:0006508">
    <property type="term" value="P:proteolysis"/>
    <property type="evidence" value="ECO:0007669"/>
    <property type="project" value="UniProtKB-KW"/>
</dbReference>
<dbReference type="InterPro" id="IPR046342">
    <property type="entry name" value="CBS_dom_sf"/>
</dbReference>